<dbReference type="RefSeq" id="WP_064775834.1">
    <property type="nucleotide sequence ID" value="NZ_BSCN01000036.1"/>
</dbReference>
<evidence type="ECO:0000256" key="1">
    <source>
        <dbReference type="SAM" id="MobiDB-lite"/>
    </source>
</evidence>
<protein>
    <submittedName>
        <fullName evidence="3">Uncharacterized protein</fullName>
    </submittedName>
</protein>
<feature type="transmembrane region" description="Helical" evidence="2">
    <location>
        <begin position="81"/>
        <end position="104"/>
    </location>
</feature>
<reference evidence="3 4" key="1">
    <citation type="submission" date="2016-05" db="EMBL/GenBank/DDBJ databases">
        <title>Genome sequencing of Acetobacter pasteurianus strain SRCM100623.</title>
        <authorList>
            <person name="Song Y.R."/>
        </authorList>
    </citation>
    <scope>NUCLEOTIDE SEQUENCE [LARGE SCALE GENOMIC DNA]</scope>
    <source>
        <strain evidence="3 4">SRCM100623</strain>
    </source>
</reference>
<dbReference type="Proteomes" id="UP000093796">
    <property type="component" value="Unassembled WGS sequence"/>
</dbReference>
<feature type="compositionally biased region" description="Basic and acidic residues" evidence="1">
    <location>
        <begin position="42"/>
        <end position="57"/>
    </location>
</feature>
<dbReference type="EMBL" id="LYUD01000024">
    <property type="protein sequence ID" value="OAZ75910.1"/>
    <property type="molecule type" value="Genomic_DNA"/>
</dbReference>
<proteinExistence type="predicted"/>
<comment type="caution">
    <text evidence="3">The sequence shown here is derived from an EMBL/GenBank/DDBJ whole genome shotgun (WGS) entry which is preliminary data.</text>
</comment>
<gene>
    <name evidence="3" type="ORF">SRCM100623_00301</name>
</gene>
<sequence>MSQTQQPENASANTNDPRASVKQGMSTPVASEPALTATMQDARQRLEMEKEKEKNSLLRDMRDKELGWCGKFLGSERSAPMTIAALSAGIGCVVLIVSIFFEAICPKDADIWKETISGGITIISTSIAYVFGRGANTEQK</sequence>
<keyword evidence="2" id="KW-0472">Membrane</keyword>
<name>A0A1A0DLL9_ACEPA</name>
<evidence type="ECO:0000256" key="2">
    <source>
        <dbReference type="SAM" id="Phobius"/>
    </source>
</evidence>
<keyword evidence="2" id="KW-1133">Transmembrane helix</keyword>
<feature type="region of interest" description="Disordered" evidence="1">
    <location>
        <begin position="1"/>
        <end position="57"/>
    </location>
</feature>
<dbReference type="AlphaFoldDB" id="A0A1A0DLL9"/>
<evidence type="ECO:0000313" key="4">
    <source>
        <dbReference type="Proteomes" id="UP000093796"/>
    </source>
</evidence>
<dbReference type="PATRIC" id="fig|438.15.peg.334"/>
<feature type="transmembrane region" description="Helical" evidence="2">
    <location>
        <begin position="116"/>
        <end position="132"/>
    </location>
</feature>
<organism evidence="3 4">
    <name type="scientific">Acetobacter pasteurianus</name>
    <name type="common">Acetobacter turbidans</name>
    <dbReference type="NCBI Taxonomy" id="438"/>
    <lineage>
        <taxon>Bacteria</taxon>
        <taxon>Pseudomonadati</taxon>
        <taxon>Pseudomonadota</taxon>
        <taxon>Alphaproteobacteria</taxon>
        <taxon>Acetobacterales</taxon>
        <taxon>Acetobacteraceae</taxon>
        <taxon>Acetobacter</taxon>
    </lineage>
</organism>
<feature type="compositionally biased region" description="Polar residues" evidence="1">
    <location>
        <begin position="1"/>
        <end position="29"/>
    </location>
</feature>
<accession>A0A1A0DLL9</accession>
<keyword evidence="2" id="KW-0812">Transmembrane</keyword>
<evidence type="ECO:0000313" key="3">
    <source>
        <dbReference type="EMBL" id="OAZ75910.1"/>
    </source>
</evidence>